<organism evidence="9">
    <name type="scientific">marine metagenome</name>
    <dbReference type="NCBI Taxonomy" id="408172"/>
    <lineage>
        <taxon>unclassified sequences</taxon>
        <taxon>metagenomes</taxon>
        <taxon>ecological metagenomes</taxon>
    </lineage>
</organism>
<evidence type="ECO:0000256" key="5">
    <source>
        <dbReference type="ARBA" id="ARBA00022833"/>
    </source>
</evidence>
<dbReference type="InterPro" id="IPR000834">
    <property type="entry name" value="Peptidase_M14"/>
</dbReference>
<dbReference type="AlphaFoldDB" id="A0A381TCH0"/>
<proteinExistence type="inferred from homology"/>
<dbReference type="SUPFAM" id="SSF52317">
    <property type="entry name" value="Class I glutamine amidotransferase-like"/>
    <property type="match status" value="1"/>
</dbReference>
<name>A0A381TCH0_9ZZZZ</name>
<evidence type="ECO:0000259" key="8">
    <source>
        <dbReference type="Pfam" id="PF00246"/>
    </source>
</evidence>
<dbReference type="GO" id="GO:0004181">
    <property type="term" value="F:metallocarboxypeptidase activity"/>
    <property type="evidence" value="ECO:0007669"/>
    <property type="project" value="InterPro"/>
</dbReference>
<protein>
    <recommendedName>
        <fullName evidence="8">Peptidase M14 domain-containing protein</fullName>
    </recommendedName>
</protein>
<comment type="cofactor">
    <cofactor evidence="1">
        <name>Zn(2+)</name>
        <dbReference type="ChEBI" id="CHEBI:29105"/>
    </cofactor>
</comment>
<dbReference type="InterPro" id="IPR029062">
    <property type="entry name" value="Class_I_gatase-like"/>
</dbReference>
<keyword evidence="4" id="KW-0378">Hydrolase</keyword>
<keyword evidence="5" id="KW-0862">Zinc</keyword>
<dbReference type="GO" id="GO:0005615">
    <property type="term" value="C:extracellular space"/>
    <property type="evidence" value="ECO:0007669"/>
    <property type="project" value="TreeGrafter"/>
</dbReference>
<keyword evidence="6" id="KW-0482">Metalloprotease</keyword>
<evidence type="ECO:0000256" key="6">
    <source>
        <dbReference type="ARBA" id="ARBA00023049"/>
    </source>
</evidence>
<evidence type="ECO:0000313" key="9">
    <source>
        <dbReference type="EMBL" id="SVA12387.1"/>
    </source>
</evidence>
<dbReference type="PANTHER" id="PTHR11705:SF143">
    <property type="entry name" value="SLL0236 PROTEIN"/>
    <property type="match status" value="1"/>
</dbReference>
<reference evidence="9" key="1">
    <citation type="submission" date="2018-05" db="EMBL/GenBank/DDBJ databases">
        <authorList>
            <person name="Lanie J.A."/>
            <person name="Ng W.-L."/>
            <person name="Kazmierczak K.M."/>
            <person name="Andrzejewski T.M."/>
            <person name="Davidsen T.M."/>
            <person name="Wayne K.J."/>
            <person name="Tettelin H."/>
            <person name="Glass J.I."/>
            <person name="Rusch D."/>
            <person name="Podicherti R."/>
            <person name="Tsui H.-C.T."/>
            <person name="Winkler M.E."/>
        </authorList>
    </citation>
    <scope>NUCLEOTIDE SEQUENCE</scope>
</reference>
<sequence>MRNQLFKKIFFLLHLSFIFAASLQSPGEFLGYELGDRFTFHHKAISYFEYVADVTNHVRLIHYGKTYEGRPLIISVITHPSNTSSLDEIRTDHLKTSGLQDGDIPEKQLSLVWLSYSVHGNESSSMEAALKTLHAFSDTTNAQTMEWLKRVIVIIDPCINPDGRDRYAHFYQMTGNVVPDIDTKTRSHREPWPGGRTNHYYHDLNRDWCWQTQKETQDRIKLYNQWMPHVHVDYHEQSYNDPYYFAPAVEPYHELITSWQREFQQIIGKNNADNFDEKQLLYFTNEDFDLLYPGFGDTYPIFNGAIGMTYEKGGSGAGGVAVKTSAMDTLTLKERLEHHYLTGLSTVEATFENSERVIREFQSFFKNANSNPPGKYKTFIIPHKNNYKKSEDFMDLLDINGIKYGHLSKSEPQTIKNAFNYLTGKTEDIEISDKDLCISTKQNLSVLAHVLFEPKTHVSDSVTYDITAWSLPYVYGLKAYATESELDLLEKDSRSNTPPNYNFGINPYGYLVSWGTINELNFLAELLKRKVTVRIAEKSFTHNETIYQPGALFISPRGNEHLGDGLHNIVRDATLKHLPDLASTGTGRSLKGIDLGSSNFKVITKPRIGVLAGEGISSNNFGEIWHFFEQQIKYPISVFNSSDFNSIPFKDIDVLIFPDGSYGFLKTEEPTSDKQKKETSASVLVKKSPPSELLKWVNNGGRLIVIGSAMEKFVDQKGYGLVKYESENAKKEAKKKEEKQKLNERDKKYGDRRRDKLIDNMYGNIVKIEMDNTHPLAFGYDKHYFSLKLEKKLFPLLPKGWNVGILKDSDSHVSGFMGHRIKKKINNNLMLGVYEAKKGRVIYMADNPLFRSYWYNSKVLFGNAIFLVKE</sequence>
<comment type="similarity">
    <text evidence="2">Belongs to the peptidase M14 family.</text>
</comment>
<keyword evidence="3" id="KW-0645">Protease</keyword>
<evidence type="ECO:0000256" key="1">
    <source>
        <dbReference type="ARBA" id="ARBA00001947"/>
    </source>
</evidence>
<dbReference type="Pfam" id="PF00246">
    <property type="entry name" value="Peptidase_M14"/>
    <property type="match status" value="1"/>
</dbReference>
<dbReference type="GO" id="GO:0008270">
    <property type="term" value="F:zinc ion binding"/>
    <property type="evidence" value="ECO:0007669"/>
    <property type="project" value="InterPro"/>
</dbReference>
<feature type="domain" description="Peptidase M14" evidence="8">
    <location>
        <begin position="54"/>
        <end position="215"/>
    </location>
</feature>
<evidence type="ECO:0000256" key="4">
    <source>
        <dbReference type="ARBA" id="ARBA00022801"/>
    </source>
</evidence>
<evidence type="ECO:0000256" key="2">
    <source>
        <dbReference type="ARBA" id="ARBA00005988"/>
    </source>
</evidence>
<accession>A0A381TCH0</accession>
<evidence type="ECO:0000256" key="7">
    <source>
        <dbReference type="SAM" id="MobiDB-lite"/>
    </source>
</evidence>
<feature type="region of interest" description="Disordered" evidence="7">
    <location>
        <begin position="730"/>
        <end position="750"/>
    </location>
</feature>
<dbReference type="Gene3D" id="3.40.630.10">
    <property type="entry name" value="Zn peptidases"/>
    <property type="match status" value="1"/>
</dbReference>
<dbReference type="GO" id="GO:0006508">
    <property type="term" value="P:proteolysis"/>
    <property type="evidence" value="ECO:0007669"/>
    <property type="project" value="UniProtKB-KW"/>
</dbReference>
<dbReference type="EMBL" id="UINC01004177">
    <property type="protein sequence ID" value="SVA12387.1"/>
    <property type="molecule type" value="Genomic_DNA"/>
</dbReference>
<evidence type="ECO:0000256" key="3">
    <source>
        <dbReference type="ARBA" id="ARBA00022670"/>
    </source>
</evidence>
<dbReference type="PANTHER" id="PTHR11705">
    <property type="entry name" value="PROTEASE FAMILY M14 CARBOXYPEPTIDASE A,B"/>
    <property type="match status" value="1"/>
</dbReference>
<dbReference type="SUPFAM" id="SSF53187">
    <property type="entry name" value="Zn-dependent exopeptidases"/>
    <property type="match status" value="1"/>
</dbReference>
<gene>
    <name evidence="9" type="ORF">METZ01_LOCUS65241</name>
</gene>